<evidence type="ECO:0000313" key="1">
    <source>
        <dbReference type="EMBL" id="CUR32269.1"/>
    </source>
</evidence>
<accession>A0A1J1LI35</accession>
<gene>
    <name evidence="1" type="ORF">PL9214430241</name>
</gene>
<sequence length="102" mass="11302">MLQHRNLGSQGLQLFNQFGFGLGIIVHPDVLLCIPINFKGFRTDTLTNLIHLAIRTGLAVKDYFFNSITGKAEKGLEISVISVVEVETRLAYTFSLSLGYSL</sequence>
<dbReference type="EMBL" id="CZDF01000148">
    <property type="protein sequence ID" value="CUR32269.1"/>
    <property type="molecule type" value="Genomic_DNA"/>
</dbReference>
<dbReference type="Proteomes" id="UP000184315">
    <property type="component" value="Unassembled WGS sequence"/>
</dbReference>
<keyword evidence="2" id="KW-1185">Reference proteome</keyword>
<reference evidence="2" key="1">
    <citation type="submission" date="2015-10" db="EMBL/GenBank/DDBJ databases">
        <authorList>
            <person name="Regsiter A."/>
            <person name="william w."/>
        </authorList>
    </citation>
    <scope>NUCLEOTIDE SEQUENCE [LARGE SCALE GENOMIC DNA]</scope>
</reference>
<protein>
    <submittedName>
        <fullName evidence="1">Uncharacterized protein</fullName>
    </submittedName>
</protein>
<name>A0A1J1LI35_9CYAN</name>
<dbReference type="AlphaFoldDB" id="A0A1J1LI35"/>
<evidence type="ECO:0000313" key="2">
    <source>
        <dbReference type="Proteomes" id="UP000184315"/>
    </source>
</evidence>
<organism evidence="1 2">
    <name type="scientific">Planktothrix tepida PCC 9214</name>
    <dbReference type="NCBI Taxonomy" id="671072"/>
    <lineage>
        <taxon>Bacteria</taxon>
        <taxon>Bacillati</taxon>
        <taxon>Cyanobacteriota</taxon>
        <taxon>Cyanophyceae</taxon>
        <taxon>Oscillatoriophycideae</taxon>
        <taxon>Oscillatoriales</taxon>
        <taxon>Microcoleaceae</taxon>
        <taxon>Planktothrix</taxon>
    </lineage>
</organism>
<dbReference type="STRING" id="671072.PL9214430241"/>
<proteinExistence type="predicted"/>